<sequence>MNEIEGRRKNIFGFTLMEVIVVIAILGALTALAVPTFTGVLANSQTKTDQANLRIVENAVELYRAELDEIPEDVDSFGELVTELYNEGYLKTASIESVSGGTFSYEKGEVVFTEKVKE</sequence>
<comment type="caution">
    <text evidence="3">The sequence shown here is derived from an EMBL/GenBank/DDBJ whole genome shotgun (WGS) entry which is preliminary data.</text>
</comment>
<evidence type="ECO:0000313" key="4">
    <source>
        <dbReference type="Proteomes" id="UP000036873"/>
    </source>
</evidence>
<keyword evidence="4" id="KW-1185">Reference proteome</keyword>
<dbReference type="NCBIfam" id="TIGR02532">
    <property type="entry name" value="IV_pilin_GFxxxE"/>
    <property type="match status" value="1"/>
</dbReference>
<evidence type="ECO:0000256" key="1">
    <source>
        <dbReference type="ARBA" id="ARBA00022481"/>
    </source>
</evidence>
<dbReference type="STRING" id="52689.AKG39_12525"/>
<keyword evidence="2" id="KW-0472">Membrane</keyword>
<dbReference type="Pfam" id="PF07963">
    <property type="entry name" value="N_methyl"/>
    <property type="match status" value="1"/>
</dbReference>
<keyword evidence="2" id="KW-0812">Transmembrane</keyword>
<accession>A0A0L6TYW4</accession>
<name>A0A0L6TYW4_9FIRM</name>
<dbReference type="SUPFAM" id="SSF54523">
    <property type="entry name" value="Pili subunits"/>
    <property type="match status" value="1"/>
</dbReference>
<evidence type="ECO:0000313" key="3">
    <source>
        <dbReference type="EMBL" id="KNZ41433.1"/>
    </source>
</evidence>
<feature type="transmembrane region" description="Helical" evidence="2">
    <location>
        <begin position="12"/>
        <end position="34"/>
    </location>
</feature>
<keyword evidence="1" id="KW-0488">Methylation</keyword>
<dbReference type="AlphaFoldDB" id="A0A0L6TYW4"/>
<dbReference type="InterPro" id="IPR000983">
    <property type="entry name" value="Bac_GSPG_pilin"/>
</dbReference>
<dbReference type="Gene3D" id="3.30.700.10">
    <property type="entry name" value="Glycoprotein, Type 4 Pilin"/>
    <property type="match status" value="1"/>
</dbReference>
<proteinExistence type="predicted"/>
<gene>
    <name evidence="3" type="ORF">AKG39_12525</name>
</gene>
<evidence type="ECO:0000256" key="2">
    <source>
        <dbReference type="SAM" id="Phobius"/>
    </source>
</evidence>
<dbReference type="GO" id="GO:0015628">
    <property type="term" value="P:protein secretion by the type II secretion system"/>
    <property type="evidence" value="ECO:0007669"/>
    <property type="project" value="InterPro"/>
</dbReference>
<keyword evidence="2" id="KW-1133">Transmembrane helix</keyword>
<dbReference type="PRINTS" id="PR00813">
    <property type="entry name" value="BCTERIALGSPG"/>
</dbReference>
<reference evidence="4" key="1">
    <citation type="submission" date="2015-07" db="EMBL/GenBank/DDBJ databases">
        <title>Draft genome sequence of Acetobacterium bakii DSM 8293, a potential psychrophilic chemical producer through syngas fermentation.</title>
        <authorList>
            <person name="Song Y."/>
            <person name="Hwang S."/>
            <person name="Cho B.-K."/>
        </authorList>
    </citation>
    <scope>NUCLEOTIDE SEQUENCE [LARGE SCALE GENOMIC DNA]</scope>
    <source>
        <strain evidence="4">DSM 8239</strain>
    </source>
</reference>
<dbReference type="RefSeq" id="WP_050740743.1">
    <property type="nucleotide sequence ID" value="NZ_LGYO01000031.1"/>
</dbReference>
<dbReference type="Proteomes" id="UP000036873">
    <property type="component" value="Unassembled WGS sequence"/>
</dbReference>
<dbReference type="OrthoDB" id="1779248at2"/>
<dbReference type="EMBL" id="LGYO01000031">
    <property type="protein sequence ID" value="KNZ41433.1"/>
    <property type="molecule type" value="Genomic_DNA"/>
</dbReference>
<dbReference type="GO" id="GO:0015627">
    <property type="term" value="C:type II protein secretion system complex"/>
    <property type="evidence" value="ECO:0007669"/>
    <property type="project" value="InterPro"/>
</dbReference>
<protein>
    <submittedName>
        <fullName evidence="3">Uncharacterized protein</fullName>
    </submittedName>
</protein>
<dbReference type="InterPro" id="IPR012902">
    <property type="entry name" value="N_methyl_site"/>
</dbReference>
<dbReference type="InterPro" id="IPR045584">
    <property type="entry name" value="Pilin-like"/>
</dbReference>
<organism evidence="3 4">
    <name type="scientific">Acetobacterium bakii</name>
    <dbReference type="NCBI Taxonomy" id="52689"/>
    <lineage>
        <taxon>Bacteria</taxon>
        <taxon>Bacillati</taxon>
        <taxon>Bacillota</taxon>
        <taxon>Clostridia</taxon>
        <taxon>Eubacteriales</taxon>
        <taxon>Eubacteriaceae</taxon>
        <taxon>Acetobacterium</taxon>
    </lineage>
</organism>